<dbReference type="EMBL" id="AP028910">
    <property type="protein sequence ID" value="BES91311.1"/>
    <property type="molecule type" value="Genomic_DNA"/>
</dbReference>
<dbReference type="Pfam" id="PF23241">
    <property type="entry name" value="HAT_PRP39_C"/>
    <property type="match status" value="1"/>
</dbReference>
<dbReference type="Gene3D" id="1.25.40.10">
    <property type="entry name" value="Tetratricopeptide repeat domain"/>
    <property type="match status" value="2"/>
</dbReference>
<keyword evidence="3" id="KW-0677">Repeat</keyword>
<dbReference type="Proteomes" id="UP001307889">
    <property type="component" value="Chromosome 2"/>
</dbReference>
<feature type="compositionally biased region" description="Acidic residues" evidence="7">
    <location>
        <begin position="118"/>
        <end position="130"/>
    </location>
</feature>
<dbReference type="InterPro" id="IPR059164">
    <property type="entry name" value="HAT_PRP39_C"/>
</dbReference>
<sequence>MSDDESEMETMCVEETGRALDDQRNFEAEEEDEVTQLSSDGDSVAEDGGQQAAVIVEHDDSNIADGENTMALDEELSNQPDNTDAKDSQVEEEEHFSETTASAQGYEEPADAGKENPEPDTEMVSEDEFPAENVKQLDTEAVSDEELQEMPADALGTEDVSDDELPPPVKKKRKHRHHSSSEDDHSSSDKDKDGKKKKRKHESSEKKSKSSRSSKEKKREKSKSPSKSRGSRESSPKRKTHTSKSSGSTKSKTLPELEKYWKAVRDDPADFTGWTYLLQYVDQESDVEAAREAYDAFLRIYPYCYGYWRKYAEYERSKGDKSKCEEVFSRGLKAIPLSVDLWLHYLTFCKSSMKDNEEALRKQFERAIDRCGLEFRSDRLWDFYISWESDLKNYQNVFAIYDRLLATPVLGFKTHFDNFSKFVQDNQPNKILSVDEFLELRAEAVQKIKEKGLPNADPTVAPPPGDDLVEEEPNPASVDEETKIMRDKIIALRRKIFKNTANEVAKRWKFEEAIKRPYFHVKPLETAQLNTWRDYLDFEISTGDVKRAVILFERCLIACAMYEEFWLKYIRYLECSDSFDDLVRNVYQRACLIHHCKKPYLALEWAAFEESKCNIEEARKVLNHIEKQVPNMLLVFVRRINLERRVKNLEGAAKLYEYYLKNNNRNRYIYTSLSAKYSYFCHLVLNDIDKAIDVLNKAVEKYPDEIKLYIALLNMYMKKQKPVQDCLTVYNKVLEKETFDPETRIKFAQQKIEMLEDYGANVGEISKAHREFSALVKQIMEHGKGHNSRDDKTGSDDSRSKVKNENHGPPQSSMNSGSPGYTNANYTNNYQGGGQAYGGGNSGQYSSQASYNATEIGVSGMAERNSSEE</sequence>
<dbReference type="SUPFAM" id="SSF48452">
    <property type="entry name" value="TPR-like"/>
    <property type="match status" value="2"/>
</dbReference>
<feature type="compositionally biased region" description="Basic and acidic residues" evidence="7">
    <location>
        <begin position="15"/>
        <end position="27"/>
    </location>
</feature>
<evidence type="ECO:0000256" key="7">
    <source>
        <dbReference type="SAM" id="MobiDB-lite"/>
    </source>
</evidence>
<organism evidence="8 9">
    <name type="scientific">Nesidiocoris tenuis</name>
    <dbReference type="NCBI Taxonomy" id="355587"/>
    <lineage>
        <taxon>Eukaryota</taxon>
        <taxon>Metazoa</taxon>
        <taxon>Ecdysozoa</taxon>
        <taxon>Arthropoda</taxon>
        <taxon>Hexapoda</taxon>
        <taxon>Insecta</taxon>
        <taxon>Pterygota</taxon>
        <taxon>Neoptera</taxon>
        <taxon>Paraneoptera</taxon>
        <taxon>Hemiptera</taxon>
        <taxon>Heteroptera</taxon>
        <taxon>Panheteroptera</taxon>
        <taxon>Cimicomorpha</taxon>
        <taxon>Miridae</taxon>
        <taxon>Dicyphina</taxon>
        <taxon>Nesidiocoris</taxon>
    </lineage>
</organism>
<dbReference type="PANTHER" id="PTHR17204">
    <property type="entry name" value="PRE-MRNA PROCESSING PROTEIN PRP39-RELATED"/>
    <property type="match status" value="1"/>
</dbReference>
<name>A0ABN7AGB7_9HEMI</name>
<feature type="compositionally biased region" description="Basic residues" evidence="7">
    <location>
        <begin position="169"/>
        <end position="178"/>
    </location>
</feature>
<feature type="compositionally biased region" description="Low complexity" evidence="7">
    <location>
        <begin position="243"/>
        <end position="252"/>
    </location>
</feature>
<evidence type="ECO:0000256" key="6">
    <source>
        <dbReference type="ARBA" id="ARBA00038019"/>
    </source>
</evidence>
<keyword evidence="9" id="KW-1185">Reference proteome</keyword>
<evidence type="ECO:0000313" key="9">
    <source>
        <dbReference type="Proteomes" id="UP001307889"/>
    </source>
</evidence>
<dbReference type="PANTHER" id="PTHR17204:SF5">
    <property type="entry name" value="PRE-MRNA-PROCESSING FACTOR 39"/>
    <property type="match status" value="1"/>
</dbReference>
<dbReference type="InterPro" id="IPR011990">
    <property type="entry name" value="TPR-like_helical_dom_sf"/>
</dbReference>
<comment type="similarity">
    <text evidence="6">Belongs to the PRP39 family.</text>
</comment>
<comment type="subcellular location">
    <subcellularLocation>
        <location evidence="1">Nucleus</location>
    </subcellularLocation>
</comment>
<feature type="compositionally biased region" description="Gly residues" evidence="7">
    <location>
        <begin position="831"/>
        <end position="842"/>
    </location>
</feature>
<evidence type="ECO:0000256" key="3">
    <source>
        <dbReference type="ARBA" id="ARBA00022737"/>
    </source>
</evidence>
<dbReference type="Pfam" id="PF23240">
    <property type="entry name" value="HAT_PRP39_N"/>
    <property type="match status" value="1"/>
</dbReference>
<accession>A0ABN7AGB7</accession>
<evidence type="ECO:0000256" key="2">
    <source>
        <dbReference type="ARBA" id="ARBA00022664"/>
    </source>
</evidence>
<evidence type="ECO:0000313" key="8">
    <source>
        <dbReference type="EMBL" id="BES91311.1"/>
    </source>
</evidence>
<dbReference type="InterPro" id="IPR003107">
    <property type="entry name" value="HAT"/>
</dbReference>
<proteinExistence type="inferred from homology"/>
<feature type="compositionally biased region" description="Polar residues" evidence="7">
    <location>
        <begin position="809"/>
        <end position="819"/>
    </location>
</feature>
<keyword evidence="4" id="KW-0508">mRNA splicing</keyword>
<feature type="compositionally biased region" description="Basic and acidic residues" evidence="7">
    <location>
        <begin position="179"/>
        <end position="194"/>
    </location>
</feature>
<feature type="compositionally biased region" description="Basic and acidic residues" evidence="7">
    <location>
        <begin position="202"/>
        <end position="223"/>
    </location>
</feature>
<evidence type="ECO:0000256" key="1">
    <source>
        <dbReference type="ARBA" id="ARBA00004123"/>
    </source>
</evidence>
<keyword evidence="2" id="KW-0507">mRNA processing</keyword>
<feature type="region of interest" description="Disordered" evidence="7">
    <location>
        <begin position="451"/>
        <end position="477"/>
    </location>
</feature>
<keyword evidence="5" id="KW-0539">Nucleus</keyword>
<protein>
    <submittedName>
        <fullName evidence="8">HAT</fullName>
    </submittedName>
</protein>
<reference evidence="8 9" key="1">
    <citation type="submission" date="2023-09" db="EMBL/GenBank/DDBJ databases">
        <title>Nesidiocoris tenuis whole genome shotgun sequence.</title>
        <authorList>
            <person name="Shibata T."/>
            <person name="Shimoda M."/>
            <person name="Kobayashi T."/>
            <person name="Uehara T."/>
        </authorList>
    </citation>
    <scope>NUCLEOTIDE SEQUENCE [LARGE SCALE GENOMIC DNA]</scope>
    <source>
        <strain evidence="8 9">Japan</strain>
    </source>
</reference>
<dbReference type="SMART" id="SM00386">
    <property type="entry name" value="HAT"/>
    <property type="match status" value="8"/>
</dbReference>
<evidence type="ECO:0000256" key="4">
    <source>
        <dbReference type="ARBA" id="ARBA00023187"/>
    </source>
</evidence>
<evidence type="ECO:0000256" key="5">
    <source>
        <dbReference type="ARBA" id="ARBA00023242"/>
    </source>
</evidence>
<feature type="compositionally biased region" description="Basic and acidic residues" evidence="7">
    <location>
        <begin position="781"/>
        <end position="806"/>
    </location>
</feature>
<feature type="region of interest" description="Disordered" evidence="7">
    <location>
        <begin position="781"/>
        <end position="847"/>
    </location>
</feature>
<feature type="compositionally biased region" description="Low complexity" evidence="7">
    <location>
        <begin position="820"/>
        <end position="830"/>
    </location>
</feature>
<feature type="region of interest" description="Disordered" evidence="7">
    <location>
        <begin position="1"/>
        <end position="252"/>
    </location>
</feature>
<gene>
    <name evidence="8" type="ORF">NTJ_04119</name>
</gene>